<keyword evidence="2" id="KW-1185">Reference proteome</keyword>
<dbReference type="GeneID" id="100377491"/>
<dbReference type="PIRSF" id="PIRSF000097">
    <property type="entry name" value="AKR"/>
    <property type="match status" value="1"/>
</dbReference>
<dbReference type="Pfam" id="PF00248">
    <property type="entry name" value="Aldo_ket_red"/>
    <property type="match status" value="1"/>
</dbReference>
<name>A0ABM0MQW0_SACKO</name>
<dbReference type="PRINTS" id="PR00069">
    <property type="entry name" value="ALDKETRDTASE"/>
</dbReference>
<dbReference type="CDD" id="cd19071">
    <property type="entry name" value="AKR_AKR1-5-like"/>
    <property type="match status" value="1"/>
</dbReference>
<dbReference type="InterPro" id="IPR023210">
    <property type="entry name" value="NADP_OxRdtase_dom"/>
</dbReference>
<protein>
    <submittedName>
        <fullName evidence="3">Aldose reductase-like</fullName>
    </submittedName>
</protein>
<gene>
    <name evidence="3" type="primary">LOC100377491</name>
</gene>
<sequence length="287" mass="32449">MAESVPTLTLNNGYQMPQLGLGTWRAKPNEVGAAVKQAIDLGYRHIDTAWVYGNEREIGDALKDVLSDGKVKREELYIVTKLWATFMAPECVRSGFMESLNNLQLDYVDLYLIHMPQALKSGASKSEVMKNDKGEELSDDVDYVDTWQEVEKLVDDGLAKSIGVSNFNHKQIDRILRIAKHRPVTNQIEVHPYLTRTKLLEWCQSYEIIVTAYSPLCCRGRPWAKAVEPDITRDPLLLSIAERHGKTCAQVALRFAIQRGCSVITKSVHRDRLQENIDVSGSHDNTH</sequence>
<feature type="domain" description="NADP-dependent oxidoreductase" evidence="1">
    <location>
        <begin position="19"/>
        <end position="279"/>
    </location>
</feature>
<evidence type="ECO:0000313" key="3">
    <source>
        <dbReference type="RefSeq" id="XP_006822401.1"/>
    </source>
</evidence>
<evidence type="ECO:0000313" key="2">
    <source>
        <dbReference type="Proteomes" id="UP000694865"/>
    </source>
</evidence>
<dbReference type="PROSITE" id="PS00798">
    <property type="entry name" value="ALDOKETO_REDUCTASE_1"/>
    <property type="match status" value="1"/>
</dbReference>
<organism evidence="2 3">
    <name type="scientific">Saccoglossus kowalevskii</name>
    <name type="common">Acorn worm</name>
    <dbReference type="NCBI Taxonomy" id="10224"/>
    <lineage>
        <taxon>Eukaryota</taxon>
        <taxon>Metazoa</taxon>
        <taxon>Hemichordata</taxon>
        <taxon>Enteropneusta</taxon>
        <taxon>Harrimaniidae</taxon>
        <taxon>Saccoglossus</taxon>
    </lineage>
</organism>
<reference evidence="3" key="1">
    <citation type="submission" date="2025-08" db="UniProtKB">
        <authorList>
            <consortium name="RefSeq"/>
        </authorList>
    </citation>
    <scope>IDENTIFICATION</scope>
    <source>
        <tissue evidence="3">Testes</tissue>
    </source>
</reference>
<dbReference type="PANTHER" id="PTHR11732">
    <property type="entry name" value="ALDO/KETO REDUCTASE"/>
    <property type="match status" value="1"/>
</dbReference>
<dbReference type="RefSeq" id="XP_006822401.1">
    <property type="nucleotide sequence ID" value="XM_006822338.1"/>
</dbReference>
<dbReference type="InterPro" id="IPR036812">
    <property type="entry name" value="NAD(P)_OxRdtase_dom_sf"/>
</dbReference>
<proteinExistence type="predicted"/>
<dbReference type="InterPro" id="IPR020471">
    <property type="entry name" value="AKR"/>
</dbReference>
<dbReference type="SUPFAM" id="SSF51430">
    <property type="entry name" value="NAD(P)-linked oxidoreductase"/>
    <property type="match status" value="1"/>
</dbReference>
<dbReference type="Proteomes" id="UP000694865">
    <property type="component" value="Unplaced"/>
</dbReference>
<dbReference type="PROSITE" id="PS00062">
    <property type="entry name" value="ALDOKETO_REDUCTASE_2"/>
    <property type="match status" value="1"/>
</dbReference>
<accession>A0ABM0MQW0</accession>
<dbReference type="InterPro" id="IPR018170">
    <property type="entry name" value="Aldo/ket_reductase_CS"/>
</dbReference>
<dbReference type="Gene3D" id="3.20.20.100">
    <property type="entry name" value="NADP-dependent oxidoreductase domain"/>
    <property type="match status" value="1"/>
</dbReference>
<evidence type="ECO:0000259" key="1">
    <source>
        <dbReference type="Pfam" id="PF00248"/>
    </source>
</evidence>